<feature type="compositionally biased region" description="Low complexity" evidence="1">
    <location>
        <begin position="74"/>
        <end position="84"/>
    </location>
</feature>
<feature type="region of interest" description="Disordered" evidence="1">
    <location>
        <begin position="1"/>
        <end position="154"/>
    </location>
</feature>
<feature type="region of interest" description="Disordered" evidence="1">
    <location>
        <begin position="316"/>
        <end position="346"/>
    </location>
</feature>
<dbReference type="Proteomes" id="UP000247498">
    <property type="component" value="Unassembled WGS sequence"/>
</dbReference>
<accession>A0A2V0NT04</accession>
<feature type="compositionally biased region" description="Basic residues" evidence="1">
    <location>
        <begin position="397"/>
        <end position="410"/>
    </location>
</feature>
<dbReference type="PANTHER" id="PTHR37738">
    <property type="entry name" value="OS03G0209700 PROTEIN"/>
    <property type="match status" value="1"/>
</dbReference>
<feature type="compositionally biased region" description="Gly residues" evidence="1">
    <location>
        <begin position="411"/>
        <end position="434"/>
    </location>
</feature>
<feature type="compositionally biased region" description="Low complexity" evidence="1">
    <location>
        <begin position="140"/>
        <end position="151"/>
    </location>
</feature>
<name>A0A2V0NT04_9CHLO</name>
<proteinExistence type="predicted"/>
<dbReference type="EMBL" id="BDRX01000003">
    <property type="protein sequence ID" value="GBF88057.1"/>
    <property type="molecule type" value="Genomic_DNA"/>
</dbReference>
<feature type="compositionally biased region" description="Low complexity" evidence="1">
    <location>
        <begin position="53"/>
        <end position="63"/>
    </location>
</feature>
<protein>
    <submittedName>
        <fullName evidence="2">Uncharacterized protein</fullName>
    </submittedName>
</protein>
<dbReference type="PANTHER" id="PTHR37738:SF1">
    <property type="entry name" value="OS03G0257000 PROTEIN"/>
    <property type="match status" value="1"/>
</dbReference>
<evidence type="ECO:0000313" key="2">
    <source>
        <dbReference type="EMBL" id="GBF88057.1"/>
    </source>
</evidence>
<evidence type="ECO:0000313" key="3">
    <source>
        <dbReference type="Proteomes" id="UP000247498"/>
    </source>
</evidence>
<comment type="caution">
    <text evidence="2">The sequence shown here is derived from an EMBL/GenBank/DDBJ whole genome shotgun (WGS) entry which is preliminary data.</text>
</comment>
<organism evidence="2 3">
    <name type="scientific">Raphidocelis subcapitata</name>
    <dbReference type="NCBI Taxonomy" id="307507"/>
    <lineage>
        <taxon>Eukaryota</taxon>
        <taxon>Viridiplantae</taxon>
        <taxon>Chlorophyta</taxon>
        <taxon>core chlorophytes</taxon>
        <taxon>Chlorophyceae</taxon>
        <taxon>CS clade</taxon>
        <taxon>Sphaeropleales</taxon>
        <taxon>Selenastraceae</taxon>
        <taxon>Raphidocelis</taxon>
    </lineage>
</organism>
<feature type="region of interest" description="Disordered" evidence="1">
    <location>
        <begin position="395"/>
        <end position="439"/>
    </location>
</feature>
<keyword evidence="3" id="KW-1185">Reference proteome</keyword>
<dbReference type="InParanoid" id="A0A2V0NT04"/>
<feature type="compositionally biased region" description="Low complexity" evidence="1">
    <location>
        <begin position="103"/>
        <end position="118"/>
    </location>
</feature>
<reference evidence="2 3" key="1">
    <citation type="journal article" date="2018" name="Sci. Rep.">
        <title>Raphidocelis subcapitata (=Pseudokirchneriella subcapitata) provides an insight into genome evolution and environmental adaptations in the Sphaeropleales.</title>
        <authorList>
            <person name="Suzuki S."/>
            <person name="Yamaguchi H."/>
            <person name="Nakajima N."/>
            <person name="Kawachi M."/>
        </authorList>
    </citation>
    <scope>NUCLEOTIDE SEQUENCE [LARGE SCALE GENOMIC DNA]</scope>
    <source>
        <strain evidence="2 3">NIES-35</strain>
    </source>
</reference>
<dbReference type="OrthoDB" id="514960at2759"/>
<gene>
    <name evidence="2" type="ORF">Rsub_00769</name>
</gene>
<dbReference type="AlphaFoldDB" id="A0A2V0NT04"/>
<feature type="compositionally biased region" description="Gly residues" evidence="1">
    <location>
        <begin position="323"/>
        <end position="334"/>
    </location>
</feature>
<feature type="compositionally biased region" description="Gly residues" evidence="1">
    <location>
        <begin position="255"/>
        <end position="279"/>
    </location>
</feature>
<evidence type="ECO:0000256" key="1">
    <source>
        <dbReference type="SAM" id="MobiDB-lite"/>
    </source>
</evidence>
<feature type="region of interest" description="Disordered" evidence="1">
    <location>
        <begin position="225"/>
        <end position="279"/>
    </location>
</feature>
<feature type="compositionally biased region" description="Basic and acidic residues" evidence="1">
    <location>
        <begin position="27"/>
        <end position="39"/>
    </location>
</feature>
<sequence>MPRVKHGQGAELTVAPWVPAKRLATQRGEERDAEARTAGDEQLWSVTEENLMAAAPAAARRAVPAPPQRPRPAAEPAARQPAAAGGWISTRRRQPQQEGGSGAEAAAARPDPPLAGAGEQPAHPQRPAASPSGRAERAPGLEAAAAGWDAAQQRRRRRRHAGRCLEGVARLALLPSGDLTGHFIPDAGGSSFGLMGQQLLAQHSCYRDTEWGLLRLSLIRFDAPAARSGGSDEGDSSSGGDNAGASGGDEDDGSSGSGGGEGSSVSGSGGSEPEGGEGAGAEITTWVQRDGGDLARLSPADPGDEDTAAALAADGAALEEASGGDGGGGDGGGGSDDESGRAPPFPSVFFSAHTLLSDAAAEAALAAFAPRLAGRGAVVNVGRMALEGLPPGFAPRPWRRPRRRWHRARRGGGGPGGGGPGGGSGAGEGGGGGAEAAAAAAAAPVLRLEDLGGGAGGAGGGGASDSELW</sequence>
<dbReference type="STRING" id="307507.A0A2V0NT04"/>